<dbReference type="CDD" id="cd00093">
    <property type="entry name" value="HTH_XRE"/>
    <property type="match status" value="1"/>
</dbReference>
<dbReference type="InterPro" id="IPR013430">
    <property type="entry name" value="Toxin_antidote_HigA"/>
</dbReference>
<dbReference type="InterPro" id="IPR010982">
    <property type="entry name" value="Lambda_DNA-bd_dom_sf"/>
</dbReference>
<dbReference type="InterPro" id="IPR001387">
    <property type="entry name" value="Cro/C1-type_HTH"/>
</dbReference>
<proteinExistence type="predicted"/>
<gene>
    <name evidence="3" type="ORF">TH44_15855</name>
</gene>
<keyword evidence="1" id="KW-0238">DNA-binding</keyword>
<evidence type="ECO:0000259" key="2">
    <source>
        <dbReference type="PROSITE" id="PS50943"/>
    </source>
</evidence>
<protein>
    <submittedName>
        <fullName evidence="3">XRE family transcriptional regulator</fullName>
    </submittedName>
</protein>
<dbReference type="EMBL" id="JPWJ01000008">
    <property type="protein sequence ID" value="RCK48590.1"/>
    <property type="molecule type" value="Genomic_DNA"/>
</dbReference>
<evidence type="ECO:0000313" key="4">
    <source>
        <dbReference type="Proteomes" id="UP000252266"/>
    </source>
</evidence>
<dbReference type="Gene3D" id="1.10.260.40">
    <property type="entry name" value="lambda repressor-like DNA-binding domains"/>
    <property type="match status" value="1"/>
</dbReference>
<dbReference type="PROSITE" id="PS50943">
    <property type="entry name" value="HTH_CROC1"/>
    <property type="match status" value="1"/>
</dbReference>
<feature type="domain" description="HTH cro/C1-type" evidence="2">
    <location>
        <begin position="32"/>
        <end position="75"/>
    </location>
</feature>
<sequence>MNAPRPLRRNRRPSHPGVILREHYLVPRKILQKRFADDVGVSEKHLSRVINGHARIDAPLAARIAKTLGTTTLFWVNLQASVDAWDGEQAEADWQPQTVYPPERAAS</sequence>
<dbReference type="SMART" id="SM00530">
    <property type="entry name" value="HTH_XRE"/>
    <property type="match status" value="1"/>
</dbReference>
<dbReference type="PANTHER" id="PTHR36924:SF1">
    <property type="entry name" value="ANTITOXIN HIGA-1"/>
    <property type="match status" value="1"/>
</dbReference>
<dbReference type="Pfam" id="PF01381">
    <property type="entry name" value="HTH_3"/>
    <property type="match status" value="1"/>
</dbReference>
<dbReference type="Proteomes" id="UP000252266">
    <property type="component" value="Unassembled WGS sequence"/>
</dbReference>
<dbReference type="RefSeq" id="WP_062959641.1">
    <property type="nucleotide sequence ID" value="NZ_JPWJ01000008.1"/>
</dbReference>
<dbReference type="AlphaFoldDB" id="A0A367X678"/>
<organism evidence="3 4">
    <name type="scientific">Thalassospira xiamenensis</name>
    <dbReference type="NCBI Taxonomy" id="220697"/>
    <lineage>
        <taxon>Bacteria</taxon>
        <taxon>Pseudomonadati</taxon>
        <taxon>Pseudomonadota</taxon>
        <taxon>Alphaproteobacteria</taxon>
        <taxon>Rhodospirillales</taxon>
        <taxon>Thalassospiraceae</taxon>
        <taxon>Thalassospira</taxon>
    </lineage>
</organism>
<evidence type="ECO:0000313" key="3">
    <source>
        <dbReference type="EMBL" id="RCK48590.1"/>
    </source>
</evidence>
<dbReference type="GO" id="GO:0003677">
    <property type="term" value="F:DNA binding"/>
    <property type="evidence" value="ECO:0007669"/>
    <property type="project" value="UniProtKB-KW"/>
</dbReference>
<dbReference type="SUPFAM" id="SSF47413">
    <property type="entry name" value="lambda repressor-like DNA-binding domains"/>
    <property type="match status" value="1"/>
</dbReference>
<comment type="caution">
    <text evidence="3">The sequence shown here is derived from an EMBL/GenBank/DDBJ whole genome shotgun (WGS) entry which is preliminary data.</text>
</comment>
<dbReference type="PANTHER" id="PTHR36924">
    <property type="entry name" value="ANTITOXIN HIGA-1"/>
    <property type="match status" value="1"/>
</dbReference>
<name>A0A367X678_9PROT</name>
<evidence type="ECO:0000256" key="1">
    <source>
        <dbReference type="ARBA" id="ARBA00023125"/>
    </source>
</evidence>
<dbReference type="NCBIfam" id="TIGR02607">
    <property type="entry name" value="antidote_HigA"/>
    <property type="match status" value="1"/>
</dbReference>
<reference evidence="3 4" key="1">
    <citation type="submission" date="2014-07" db="EMBL/GenBank/DDBJ databases">
        <title>Draft genome sequence of Thalassospira xiamenensis IB13.</title>
        <authorList>
            <person name="Lai Q."/>
            <person name="Shao Z."/>
        </authorList>
    </citation>
    <scope>NUCLEOTIDE SEQUENCE [LARGE SCALE GENOMIC DNA]</scope>
    <source>
        <strain evidence="3 4">IB13</strain>
    </source>
</reference>
<accession>A0A367X678</accession>